<keyword evidence="9" id="KW-1185">Reference proteome</keyword>
<feature type="domain" description="NusB/RsmB/TIM44" evidence="7">
    <location>
        <begin position="12"/>
        <end position="135"/>
    </location>
</feature>
<dbReference type="Gene3D" id="1.10.940.10">
    <property type="entry name" value="NusB-like"/>
    <property type="match status" value="1"/>
</dbReference>
<dbReference type="PANTHER" id="PTHR11078:SF3">
    <property type="entry name" value="ANTITERMINATION NUSB DOMAIN-CONTAINING PROTEIN"/>
    <property type="match status" value="1"/>
</dbReference>
<gene>
    <name evidence="6 8" type="primary">nusB</name>
    <name evidence="8" type="ORF">GCM10022278_30710</name>
</gene>
<dbReference type="Pfam" id="PF01029">
    <property type="entry name" value="NusB"/>
    <property type="match status" value="1"/>
</dbReference>
<comment type="function">
    <text evidence="6">Involved in transcription antitermination. Required for transcription of ribosomal RNA (rRNA) genes. Binds specifically to the boxA antiterminator sequence of the ribosomal RNA (rrn) operons.</text>
</comment>
<comment type="caution">
    <text evidence="8">The sequence shown here is derived from an EMBL/GenBank/DDBJ whole genome shotgun (WGS) entry which is preliminary data.</text>
</comment>
<dbReference type="HAMAP" id="MF_00073">
    <property type="entry name" value="NusB"/>
    <property type="match status" value="1"/>
</dbReference>
<dbReference type="InterPro" id="IPR035926">
    <property type="entry name" value="NusB-like_sf"/>
</dbReference>
<evidence type="ECO:0000259" key="7">
    <source>
        <dbReference type="Pfam" id="PF01029"/>
    </source>
</evidence>
<comment type="similarity">
    <text evidence="1 6">Belongs to the NusB family.</text>
</comment>
<evidence type="ECO:0000256" key="3">
    <source>
        <dbReference type="ARBA" id="ARBA00022884"/>
    </source>
</evidence>
<organism evidence="8 9">
    <name type="scientific">Allohahella marinimesophila</name>
    <dbReference type="NCBI Taxonomy" id="1054972"/>
    <lineage>
        <taxon>Bacteria</taxon>
        <taxon>Pseudomonadati</taxon>
        <taxon>Pseudomonadota</taxon>
        <taxon>Gammaproteobacteria</taxon>
        <taxon>Oceanospirillales</taxon>
        <taxon>Hahellaceae</taxon>
        <taxon>Allohahella</taxon>
    </lineage>
</organism>
<dbReference type="Proteomes" id="UP001501337">
    <property type="component" value="Unassembled WGS sequence"/>
</dbReference>
<keyword evidence="5 6" id="KW-0804">Transcription</keyword>
<evidence type="ECO:0000313" key="9">
    <source>
        <dbReference type="Proteomes" id="UP001501337"/>
    </source>
</evidence>
<evidence type="ECO:0000256" key="6">
    <source>
        <dbReference type="HAMAP-Rule" id="MF_00073"/>
    </source>
</evidence>
<evidence type="ECO:0000313" key="8">
    <source>
        <dbReference type="EMBL" id="GAA3971126.1"/>
    </source>
</evidence>
<dbReference type="EMBL" id="BAABBO010000014">
    <property type="protein sequence ID" value="GAA3971126.1"/>
    <property type="molecule type" value="Genomic_DNA"/>
</dbReference>
<keyword evidence="4 6" id="KW-0805">Transcription regulation</keyword>
<evidence type="ECO:0000256" key="5">
    <source>
        <dbReference type="ARBA" id="ARBA00023163"/>
    </source>
</evidence>
<dbReference type="NCBIfam" id="TIGR01951">
    <property type="entry name" value="nusB"/>
    <property type="match status" value="1"/>
</dbReference>
<name>A0ABP7PU79_9GAMM</name>
<reference evidence="9" key="1">
    <citation type="journal article" date="2019" name="Int. J. Syst. Evol. Microbiol.">
        <title>The Global Catalogue of Microorganisms (GCM) 10K type strain sequencing project: providing services to taxonomists for standard genome sequencing and annotation.</title>
        <authorList>
            <consortium name="The Broad Institute Genomics Platform"/>
            <consortium name="The Broad Institute Genome Sequencing Center for Infectious Disease"/>
            <person name="Wu L."/>
            <person name="Ma J."/>
        </authorList>
    </citation>
    <scope>NUCLEOTIDE SEQUENCE [LARGE SCALE GENOMIC DNA]</scope>
    <source>
        <strain evidence="9">JCM 17555</strain>
    </source>
</reference>
<dbReference type="InterPro" id="IPR011605">
    <property type="entry name" value="NusB_fam"/>
</dbReference>
<evidence type="ECO:0000256" key="2">
    <source>
        <dbReference type="ARBA" id="ARBA00022814"/>
    </source>
</evidence>
<proteinExistence type="inferred from homology"/>
<keyword evidence="2 6" id="KW-0889">Transcription antitermination</keyword>
<sequence length="148" mass="16798">MKAGKTSQLRQEARRLLLQALYQRILSNDPVSAIESQFMADNDLKSFDTVYFHEVFIGISQNAKAIDEAFEALLDRRIQDLDPVELSVLRLACYELKFRLDVPYRVVINEAVDLAKSFGGTDGHKYVNGVVDKLAARLRGEEVRAHRS</sequence>
<dbReference type="PANTHER" id="PTHR11078">
    <property type="entry name" value="N UTILIZATION SUBSTANCE PROTEIN B-RELATED"/>
    <property type="match status" value="1"/>
</dbReference>
<evidence type="ECO:0000256" key="4">
    <source>
        <dbReference type="ARBA" id="ARBA00023015"/>
    </source>
</evidence>
<evidence type="ECO:0000256" key="1">
    <source>
        <dbReference type="ARBA" id="ARBA00005952"/>
    </source>
</evidence>
<accession>A0ABP7PU79</accession>
<keyword evidence="3 6" id="KW-0694">RNA-binding</keyword>
<dbReference type="RefSeq" id="WP_344807958.1">
    <property type="nucleotide sequence ID" value="NZ_BAABBO010000014.1"/>
</dbReference>
<dbReference type="InterPro" id="IPR006027">
    <property type="entry name" value="NusB_RsmB_TIM44"/>
</dbReference>
<protein>
    <recommendedName>
        <fullName evidence="6">Transcription antitermination protein NusB</fullName>
    </recommendedName>
    <alternativeName>
        <fullName evidence="6">Antitermination factor NusB</fullName>
    </alternativeName>
</protein>
<dbReference type="SUPFAM" id="SSF48013">
    <property type="entry name" value="NusB-like"/>
    <property type="match status" value="1"/>
</dbReference>